<dbReference type="STRING" id="70996.SE18_23440"/>
<comment type="caution">
    <text evidence="1">The sequence shown here is derived from an EMBL/GenBank/DDBJ whole genome shotgun (WGS) entry which is preliminary data.</text>
</comment>
<gene>
    <name evidence="1" type="ORF">SE18_23440</name>
</gene>
<dbReference type="Gene3D" id="3.30.460.40">
    <property type="match status" value="1"/>
</dbReference>
<dbReference type="EMBL" id="LGKP01000035">
    <property type="protein sequence ID" value="KPL81563.1"/>
    <property type="molecule type" value="Genomic_DNA"/>
</dbReference>
<dbReference type="AlphaFoldDB" id="A0A0P6XEK3"/>
<name>A0A0P6XEK3_9CHLR</name>
<reference evidence="1 2" key="1">
    <citation type="submission" date="2015-07" db="EMBL/GenBank/DDBJ databases">
        <title>Whole genome sequence of Herpetosiphon geysericola DSM 7119.</title>
        <authorList>
            <person name="Hemp J."/>
            <person name="Ward L.M."/>
            <person name="Pace L.A."/>
            <person name="Fischer W.W."/>
        </authorList>
    </citation>
    <scope>NUCLEOTIDE SEQUENCE [LARGE SCALE GENOMIC DNA]</scope>
    <source>
        <strain evidence="1 2">DSM 7119</strain>
    </source>
</reference>
<evidence type="ECO:0008006" key="3">
    <source>
        <dbReference type="Google" id="ProtNLM"/>
    </source>
</evidence>
<dbReference type="InterPro" id="IPR043519">
    <property type="entry name" value="NT_sf"/>
</dbReference>
<protein>
    <recommendedName>
        <fullName evidence="3">Nucleotidyltransferase</fullName>
    </recommendedName>
</protein>
<organism evidence="1 2">
    <name type="scientific">Herpetosiphon geysericola</name>
    <dbReference type="NCBI Taxonomy" id="70996"/>
    <lineage>
        <taxon>Bacteria</taxon>
        <taxon>Bacillati</taxon>
        <taxon>Chloroflexota</taxon>
        <taxon>Chloroflexia</taxon>
        <taxon>Herpetosiphonales</taxon>
        <taxon>Herpetosiphonaceae</taxon>
        <taxon>Herpetosiphon</taxon>
    </lineage>
</organism>
<sequence length="181" mass="20252">MSLIAGNLAVVQKLLDGAQMAWGIYGGAAAHFYGSRRPINDIDIVVPANTLSEIARLLQQGQKAVQYDGGRILWRGIILQEDLTIRQNGAVYPFVLDQPMIERLQRKPLLGSRVLFLAPEDILVHKLILYRGSDQQRFDIVDCEGIIKRQQLDLEYLNQRLQSSNATALVTPRIAEMGVTL</sequence>
<evidence type="ECO:0000313" key="2">
    <source>
        <dbReference type="Proteomes" id="UP000050277"/>
    </source>
</evidence>
<dbReference type="SUPFAM" id="SSF81301">
    <property type="entry name" value="Nucleotidyltransferase"/>
    <property type="match status" value="1"/>
</dbReference>
<keyword evidence="2" id="KW-1185">Reference proteome</keyword>
<evidence type="ECO:0000313" key="1">
    <source>
        <dbReference type="EMBL" id="KPL81563.1"/>
    </source>
</evidence>
<proteinExistence type="predicted"/>
<dbReference type="OrthoDB" id="156789at2"/>
<dbReference type="Proteomes" id="UP000050277">
    <property type="component" value="Unassembled WGS sequence"/>
</dbReference>
<dbReference type="RefSeq" id="WP_054536877.1">
    <property type="nucleotide sequence ID" value="NZ_LGKP01000035.1"/>
</dbReference>
<accession>A0A0P6XEK3</accession>